<dbReference type="Pfam" id="PF14867">
    <property type="entry name" value="Lantibiotic_a"/>
    <property type="match status" value="1"/>
</dbReference>
<protein>
    <recommendedName>
        <fullName evidence="3">Plantaricin C family lantibiotic</fullName>
    </recommendedName>
</protein>
<keyword evidence="2" id="KW-1185">Reference proteome</keyword>
<comment type="caution">
    <text evidence="1">The sequence shown here is derived from an EMBL/GenBank/DDBJ whole genome shotgun (WGS) entry which is preliminary data.</text>
</comment>
<dbReference type="AlphaFoldDB" id="A0A9W5Y4P4"/>
<dbReference type="RefSeq" id="WP_261853564.1">
    <property type="nucleotide sequence ID" value="NZ_BQXY01000006.1"/>
</dbReference>
<sequence>MIKDPIRRYQESSTELPCGDVNYEISENQGLDVTGGTFSGGTISITLSVYMGNKGSVCTWTIECQSNCSK</sequence>
<accession>A0A9W5Y4P4</accession>
<dbReference type="GO" id="GO:0050830">
    <property type="term" value="P:defense response to Gram-positive bacterium"/>
    <property type="evidence" value="ECO:0007669"/>
    <property type="project" value="InterPro"/>
</dbReference>
<evidence type="ECO:0008006" key="3">
    <source>
        <dbReference type="Google" id="ProtNLM"/>
    </source>
</evidence>
<reference evidence="1" key="1">
    <citation type="journal article" date="2023" name="Int. J. Syst. Evol. Microbiol.">
        <title>&lt;i&gt;Clostridium folliculivorans&lt;/i&gt; sp. nov., isolated from soil samples of an organic paddy in Japan.</title>
        <authorList>
            <person name="Tazawa J."/>
            <person name="Kobayashi H."/>
            <person name="Tanizawa Y."/>
            <person name="Uchino A."/>
            <person name="Tanaka F."/>
            <person name="Urashima Y."/>
            <person name="Miura S."/>
            <person name="Sakamoto M."/>
            <person name="Ohkuma M."/>
            <person name="Tohno M."/>
        </authorList>
    </citation>
    <scope>NUCLEOTIDE SEQUENCE</scope>
    <source>
        <strain evidence="1">D1-1</strain>
    </source>
</reference>
<proteinExistence type="predicted"/>
<dbReference type="EMBL" id="BQXY01000006">
    <property type="protein sequence ID" value="GKU26676.1"/>
    <property type="molecule type" value="Genomic_DNA"/>
</dbReference>
<evidence type="ECO:0000313" key="1">
    <source>
        <dbReference type="EMBL" id="GKU26676.1"/>
    </source>
</evidence>
<evidence type="ECO:0000313" key="2">
    <source>
        <dbReference type="Proteomes" id="UP001057868"/>
    </source>
</evidence>
<dbReference type="InterPro" id="IPR029243">
    <property type="entry name" value="Lantibiotic_alpha"/>
</dbReference>
<gene>
    <name evidence="1" type="ORF">CFOLD11_35030</name>
</gene>
<name>A0A9W5Y4P4_9CLOT</name>
<dbReference type="Proteomes" id="UP001057868">
    <property type="component" value="Unassembled WGS sequence"/>
</dbReference>
<organism evidence="1 2">
    <name type="scientific">Clostridium folliculivorans</name>
    <dbReference type="NCBI Taxonomy" id="2886038"/>
    <lineage>
        <taxon>Bacteria</taxon>
        <taxon>Bacillati</taxon>
        <taxon>Bacillota</taxon>
        <taxon>Clostridia</taxon>
        <taxon>Eubacteriales</taxon>
        <taxon>Clostridiaceae</taxon>
        <taxon>Clostridium</taxon>
    </lineage>
</organism>
<dbReference type="NCBIfam" id="NF000539">
    <property type="entry name" value="plantaricin"/>
    <property type="match status" value="1"/>
</dbReference>